<reference evidence="1 2" key="2">
    <citation type="submission" date="2018-11" db="EMBL/GenBank/DDBJ databases">
        <authorList>
            <consortium name="Pathogen Informatics"/>
        </authorList>
    </citation>
    <scope>NUCLEOTIDE SEQUENCE [LARGE SCALE GENOMIC DNA]</scope>
    <source>
        <strain evidence="1">Dakar</strain>
        <strain evidence="2">Dakar, Senegal</strain>
    </source>
</reference>
<gene>
    <name evidence="1" type="ORF">SCUD_LOCUS6667</name>
</gene>
<reference evidence="3" key="1">
    <citation type="submission" date="2016-06" db="UniProtKB">
        <authorList>
            <consortium name="WormBaseParasite"/>
        </authorList>
    </citation>
    <scope>IDENTIFICATION</scope>
</reference>
<keyword evidence="2" id="KW-1185">Reference proteome</keyword>
<sequence length="33" mass="3878">MILYCLQVIHQILIEHMDYLNVIDTLVVNPSVH</sequence>
<proteinExistence type="predicted"/>
<evidence type="ECO:0000313" key="2">
    <source>
        <dbReference type="Proteomes" id="UP000279833"/>
    </source>
</evidence>
<evidence type="ECO:0000313" key="1">
    <source>
        <dbReference type="EMBL" id="VDP06245.1"/>
    </source>
</evidence>
<dbReference type="Proteomes" id="UP000279833">
    <property type="component" value="Unassembled WGS sequence"/>
</dbReference>
<evidence type="ECO:0000313" key="3">
    <source>
        <dbReference type="WBParaSite" id="SCUD_0000666701-mRNA-1"/>
    </source>
</evidence>
<dbReference type="WBParaSite" id="SCUD_0000666701-mRNA-1">
    <property type="protein sequence ID" value="SCUD_0000666701-mRNA-1"/>
    <property type="gene ID" value="SCUD_0000666701"/>
</dbReference>
<organism evidence="3">
    <name type="scientific">Schistosoma curassoni</name>
    <dbReference type="NCBI Taxonomy" id="6186"/>
    <lineage>
        <taxon>Eukaryota</taxon>
        <taxon>Metazoa</taxon>
        <taxon>Spiralia</taxon>
        <taxon>Lophotrochozoa</taxon>
        <taxon>Platyhelminthes</taxon>
        <taxon>Trematoda</taxon>
        <taxon>Digenea</taxon>
        <taxon>Strigeidida</taxon>
        <taxon>Schistosomatoidea</taxon>
        <taxon>Schistosomatidae</taxon>
        <taxon>Schistosoma</taxon>
    </lineage>
</organism>
<protein>
    <submittedName>
        <fullName evidence="1 3">Uncharacterized protein</fullName>
    </submittedName>
</protein>
<accession>A0A183JVC2</accession>
<dbReference type="EMBL" id="UZAK01015988">
    <property type="protein sequence ID" value="VDP06245.1"/>
    <property type="molecule type" value="Genomic_DNA"/>
</dbReference>
<dbReference type="AlphaFoldDB" id="A0A183JVC2"/>
<name>A0A183JVC2_9TREM</name>